<evidence type="ECO:0000256" key="5">
    <source>
        <dbReference type="HAMAP-Rule" id="MF_00445"/>
    </source>
</evidence>
<dbReference type="GO" id="GO:0048038">
    <property type="term" value="F:quinone binding"/>
    <property type="evidence" value="ECO:0007669"/>
    <property type="project" value="UniProtKB-KW"/>
</dbReference>
<dbReference type="GO" id="GO:0042773">
    <property type="term" value="P:ATP synthesis coupled electron transport"/>
    <property type="evidence" value="ECO:0007669"/>
    <property type="project" value="InterPro"/>
</dbReference>
<dbReference type="OrthoDB" id="9807568at2"/>
<comment type="subcellular location">
    <subcellularLocation>
        <location evidence="5">Cell membrane</location>
        <topology evidence="5">Multi-pass membrane protein</topology>
    </subcellularLocation>
    <subcellularLocation>
        <location evidence="1">Endomembrane system</location>
        <topology evidence="1">Multi-pass membrane protein</topology>
    </subcellularLocation>
    <subcellularLocation>
        <location evidence="6">Membrane</location>
        <topology evidence="6">Multi-pass membrane protein</topology>
    </subcellularLocation>
</comment>
<keyword evidence="3 5" id="KW-1133">Transmembrane helix</keyword>
<comment type="subunit">
    <text evidence="5">NDH-1 is composed of 14 different subunits. Subunits NuoA, H, J, K, L, M, N constitute the membrane sector of the complex.</text>
</comment>
<organism evidence="8 9">
    <name type="scientific">Fimbriiglobus ruber</name>
    <dbReference type="NCBI Taxonomy" id="1908690"/>
    <lineage>
        <taxon>Bacteria</taxon>
        <taxon>Pseudomonadati</taxon>
        <taxon>Planctomycetota</taxon>
        <taxon>Planctomycetia</taxon>
        <taxon>Gemmatales</taxon>
        <taxon>Gemmataceae</taxon>
        <taxon>Fimbriiglobus</taxon>
    </lineage>
</organism>
<feature type="transmembrane region" description="Helical" evidence="5">
    <location>
        <begin position="303"/>
        <end position="325"/>
    </location>
</feature>
<keyword evidence="5" id="KW-0813">Transport</keyword>
<dbReference type="PANTHER" id="PTHR22773">
    <property type="entry name" value="NADH DEHYDROGENASE"/>
    <property type="match status" value="1"/>
</dbReference>
<feature type="transmembrane region" description="Helical" evidence="5">
    <location>
        <begin position="123"/>
        <end position="140"/>
    </location>
</feature>
<dbReference type="InterPro" id="IPR001750">
    <property type="entry name" value="ND/Mrp_TM"/>
</dbReference>
<keyword evidence="5" id="KW-0520">NAD</keyword>
<dbReference type="GO" id="GO:0050136">
    <property type="term" value="F:NADH dehydrogenase (quinone) (non-electrogenic) activity"/>
    <property type="evidence" value="ECO:0007669"/>
    <property type="project" value="UniProtKB-UniRule"/>
</dbReference>
<feature type="transmembrane region" description="Helical" evidence="5">
    <location>
        <begin position="53"/>
        <end position="72"/>
    </location>
</feature>
<feature type="transmembrane region" description="Helical" evidence="5">
    <location>
        <begin position="92"/>
        <end position="111"/>
    </location>
</feature>
<evidence type="ECO:0000256" key="3">
    <source>
        <dbReference type="ARBA" id="ARBA00022989"/>
    </source>
</evidence>
<accession>A0A225DVP5</accession>
<dbReference type="InterPro" id="IPR010096">
    <property type="entry name" value="NADH-Q_OxRdtase_suN/2"/>
</dbReference>
<keyword evidence="5" id="KW-1003">Cell membrane</keyword>
<dbReference type="RefSeq" id="WP_088254972.1">
    <property type="nucleotide sequence ID" value="NZ_NIDE01000005.1"/>
</dbReference>
<dbReference type="EC" id="7.1.1.-" evidence="5"/>
<keyword evidence="5 8" id="KW-0830">Ubiquinone</keyword>
<dbReference type="GO" id="GO:0012505">
    <property type="term" value="C:endomembrane system"/>
    <property type="evidence" value="ECO:0007669"/>
    <property type="project" value="UniProtKB-SubCell"/>
</dbReference>
<feature type="transmembrane region" description="Helical" evidence="5">
    <location>
        <begin position="401"/>
        <end position="421"/>
    </location>
</feature>
<feature type="domain" description="NADH:quinone oxidoreductase/Mrp antiporter transmembrane" evidence="7">
    <location>
        <begin position="140"/>
        <end position="438"/>
    </location>
</feature>
<feature type="transmembrane region" description="Helical" evidence="5">
    <location>
        <begin position="269"/>
        <end position="291"/>
    </location>
</feature>
<feature type="transmembrane region" description="Helical" evidence="5">
    <location>
        <begin position="332"/>
        <end position="351"/>
    </location>
</feature>
<evidence type="ECO:0000313" key="8">
    <source>
        <dbReference type="EMBL" id="OWK41706.1"/>
    </source>
</evidence>
<evidence type="ECO:0000313" key="9">
    <source>
        <dbReference type="Proteomes" id="UP000214646"/>
    </source>
</evidence>
<comment type="similarity">
    <text evidence="5">Belongs to the complex I subunit 2 family.</text>
</comment>
<evidence type="ECO:0000259" key="7">
    <source>
        <dbReference type="Pfam" id="PF00361"/>
    </source>
</evidence>
<keyword evidence="5" id="KW-1278">Translocase</keyword>
<keyword evidence="9" id="KW-1185">Reference proteome</keyword>
<sequence>MFLTPDQFADLRFDLALDLRRFAPELVVSATIILLLLARMFPSAGRVHLGGVALGGTMAALLGLLAPALGLWPPLPDGPAFSGLLALDPLAAYLRGLLLAFAVLAVVLTRLTGIPDADDAADFYTLLLGGTLGMMVMVSANHLLMVFVGIEMASLPSYALSGFLKGKKRGSEAALKYVVYGAAASGFMLYGISLLVAALGTGHLPTLAAGYAHALHAGGFPLPLAAGTLLVLVGLGFKLGAVPFHFWLPDVFEGAAAEVGAFLSVASKAAAVGLTARFLLALQAAVAAHGADDPATFLLLPKTIGLGLLVAAALTATLGNLVALAQTNLKRLLAYSTIAHAGYMLMALATMTKAGTAAVLFYLAAYLLMNLGAFAVVAFVRNHSGGDETIAAVRGLLVRSPALTAALTVFLLSLLGLPPLAGFAGKFQVFAAVFDAGRGYALAGASDLGIAFYVLLGIGIVNTVVSAGYYLRILRAAGLDDPVGVDEKGEPVPLGESSGAALYVCVLAAALVALGIWWGPLADLAARAVRGM</sequence>
<evidence type="ECO:0000256" key="6">
    <source>
        <dbReference type="RuleBase" id="RU000320"/>
    </source>
</evidence>
<keyword evidence="4 5" id="KW-0472">Membrane</keyword>
<comment type="catalytic activity">
    <reaction evidence="5">
        <text>a quinone + NADH + 5 H(+)(in) = a quinol + NAD(+) + 4 H(+)(out)</text>
        <dbReference type="Rhea" id="RHEA:57888"/>
        <dbReference type="ChEBI" id="CHEBI:15378"/>
        <dbReference type="ChEBI" id="CHEBI:24646"/>
        <dbReference type="ChEBI" id="CHEBI:57540"/>
        <dbReference type="ChEBI" id="CHEBI:57945"/>
        <dbReference type="ChEBI" id="CHEBI:132124"/>
    </reaction>
</comment>
<feature type="transmembrane region" description="Helical" evidence="5">
    <location>
        <begin position="450"/>
        <end position="471"/>
    </location>
</feature>
<dbReference type="Proteomes" id="UP000214646">
    <property type="component" value="Unassembled WGS sequence"/>
</dbReference>
<keyword evidence="2 5" id="KW-0812">Transmembrane</keyword>
<evidence type="ECO:0000256" key="2">
    <source>
        <dbReference type="ARBA" id="ARBA00022692"/>
    </source>
</evidence>
<dbReference type="GO" id="GO:0008137">
    <property type="term" value="F:NADH dehydrogenase (ubiquinone) activity"/>
    <property type="evidence" value="ECO:0007669"/>
    <property type="project" value="InterPro"/>
</dbReference>
<comment type="function">
    <text evidence="5">NDH-1 shuttles electrons from NADH, via FMN and iron-sulfur (Fe-S) centers, to quinones in the respiratory chain. The immediate electron acceptor for the enzyme in this species is believed to be ubiquinone. Couples the redox reaction to proton translocation (for every two electrons transferred, four hydrogen ions are translocated across the cytoplasmic membrane), and thus conserves the redox energy in a proton gradient.</text>
</comment>
<gene>
    <name evidence="5" type="primary">nuoN</name>
    <name evidence="8" type="ORF">FRUB_03784</name>
</gene>
<reference evidence="9" key="1">
    <citation type="submission" date="2017-06" db="EMBL/GenBank/DDBJ databases">
        <title>Genome analysis of Fimbriiglobus ruber SP5, the first member of the order Planctomycetales with confirmed chitinolytic capability.</title>
        <authorList>
            <person name="Ravin N.V."/>
            <person name="Rakitin A.L."/>
            <person name="Ivanova A.A."/>
            <person name="Beletsky A.V."/>
            <person name="Kulichevskaya I.S."/>
            <person name="Mardanov A.V."/>
            <person name="Dedysh S.N."/>
        </authorList>
    </citation>
    <scope>NUCLEOTIDE SEQUENCE [LARGE SCALE GENOMIC DNA]</scope>
    <source>
        <strain evidence="9">SP5</strain>
    </source>
</reference>
<evidence type="ECO:0000256" key="4">
    <source>
        <dbReference type="ARBA" id="ARBA00023136"/>
    </source>
</evidence>
<dbReference type="HAMAP" id="MF_00445">
    <property type="entry name" value="NDH1_NuoN_1"/>
    <property type="match status" value="1"/>
</dbReference>
<dbReference type="EMBL" id="NIDE01000005">
    <property type="protein sequence ID" value="OWK41706.1"/>
    <property type="molecule type" value="Genomic_DNA"/>
</dbReference>
<feature type="transmembrane region" description="Helical" evidence="5">
    <location>
        <begin position="357"/>
        <end position="380"/>
    </location>
</feature>
<feature type="transmembrane region" description="Helical" evidence="5">
    <location>
        <begin position="22"/>
        <end position="41"/>
    </location>
</feature>
<keyword evidence="5" id="KW-0874">Quinone</keyword>
<dbReference type="GO" id="GO:0005886">
    <property type="term" value="C:plasma membrane"/>
    <property type="evidence" value="ECO:0007669"/>
    <property type="project" value="UniProtKB-SubCell"/>
</dbReference>
<comment type="caution">
    <text evidence="8">The sequence shown here is derived from an EMBL/GenBank/DDBJ whole genome shotgun (WGS) entry which is preliminary data.</text>
</comment>
<proteinExistence type="inferred from homology"/>
<dbReference type="AlphaFoldDB" id="A0A225DVP5"/>
<name>A0A225DVP5_9BACT</name>
<feature type="transmembrane region" description="Helical" evidence="5">
    <location>
        <begin position="146"/>
        <end position="165"/>
    </location>
</feature>
<feature type="transmembrane region" description="Helical" evidence="5">
    <location>
        <begin position="220"/>
        <end position="248"/>
    </location>
</feature>
<dbReference type="Pfam" id="PF00361">
    <property type="entry name" value="Proton_antipo_M"/>
    <property type="match status" value="1"/>
</dbReference>
<feature type="transmembrane region" description="Helical" evidence="5">
    <location>
        <begin position="177"/>
        <end position="200"/>
    </location>
</feature>
<feature type="transmembrane region" description="Helical" evidence="5">
    <location>
        <begin position="500"/>
        <end position="522"/>
    </location>
</feature>
<evidence type="ECO:0000256" key="1">
    <source>
        <dbReference type="ARBA" id="ARBA00004127"/>
    </source>
</evidence>
<protein>
    <recommendedName>
        <fullName evidence="5">NADH-quinone oxidoreductase subunit N</fullName>
        <ecNumber evidence="5">7.1.1.-</ecNumber>
    </recommendedName>
    <alternativeName>
        <fullName evidence="5">NADH dehydrogenase I subunit N</fullName>
    </alternativeName>
    <alternativeName>
        <fullName evidence="5">NDH-1 subunit N</fullName>
    </alternativeName>
</protein>